<organism evidence="1 2">
    <name type="scientific">Paractinoplanes brasiliensis</name>
    <dbReference type="NCBI Taxonomy" id="52695"/>
    <lineage>
        <taxon>Bacteria</taxon>
        <taxon>Bacillati</taxon>
        <taxon>Actinomycetota</taxon>
        <taxon>Actinomycetes</taxon>
        <taxon>Micromonosporales</taxon>
        <taxon>Micromonosporaceae</taxon>
        <taxon>Paractinoplanes</taxon>
    </lineage>
</organism>
<sequence>MTVPVTPADLAVSFRDRDVPRPLATRPIAVAHRHQRGWTVLVTADRSEIYALTFDAVPSAVRAVTGVRNLLIIWPGGAAS</sequence>
<evidence type="ECO:0000313" key="2">
    <source>
        <dbReference type="Proteomes" id="UP000294901"/>
    </source>
</evidence>
<proteinExistence type="predicted"/>
<protein>
    <submittedName>
        <fullName evidence="1">Uncharacterized protein</fullName>
    </submittedName>
</protein>
<keyword evidence="2" id="KW-1185">Reference proteome</keyword>
<name>A0A4R6JZZ2_9ACTN</name>
<dbReference type="EMBL" id="SNWR01000001">
    <property type="protein sequence ID" value="TDO41361.1"/>
    <property type="molecule type" value="Genomic_DNA"/>
</dbReference>
<accession>A0A4R6JZZ2</accession>
<gene>
    <name evidence="1" type="ORF">C8E87_5093</name>
</gene>
<comment type="caution">
    <text evidence="1">The sequence shown here is derived from an EMBL/GenBank/DDBJ whole genome shotgun (WGS) entry which is preliminary data.</text>
</comment>
<evidence type="ECO:0000313" key="1">
    <source>
        <dbReference type="EMBL" id="TDO41361.1"/>
    </source>
</evidence>
<dbReference type="Proteomes" id="UP000294901">
    <property type="component" value="Unassembled WGS sequence"/>
</dbReference>
<dbReference type="RefSeq" id="WP_133875393.1">
    <property type="nucleotide sequence ID" value="NZ_BOMD01000029.1"/>
</dbReference>
<dbReference type="OrthoDB" id="9994594at2"/>
<dbReference type="AlphaFoldDB" id="A0A4R6JZZ2"/>
<reference evidence="1 2" key="1">
    <citation type="submission" date="2019-03" db="EMBL/GenBank/DDBJ databases">
        <title>Sequencing the genomes of 1000 actinobacteria strains.</title>
        <authorList>
            <person name="Klenk H.-P."/>
        </authorList>
    </citation>
    <scope>NUCLEOTIDE SEQUENCE [LARGE SCALE GENOMIC DNA]</scope>
    <source>
        <strain evidence="1 2">DSM 43805</strain>
    </source>
</reference>